<proteinExistence type="predicted"/>
<comment type="caution">
    <text evidence="1">The sequence shown here is derived from an EMBL/GenBank/DDBJ whole genome shotgun (WGS) entry which is preliminary data.</text>
</comment>
<protein>
    <recommendedName>
        <fullName evidence="3">Bacteriophage lambda head decoration protein D</fullName>
    </recommendedName>
</protein>
<keyword evidence="2" id="KW-1185">Reference proteome</keyword>
<dbReference type="RefSeq" id="WP_209764271.1">
    <property type="nucleotide sequence ID" value="NZ_JAGINP010000002.1"/>
</dbReference>
<accession>A0ABS4SEP0</accession>
<reference evidence="1 2" key="1">
    <citation type="submission" date="2021-03" db="EMBL/GenBank/DDBJ databases">
        <title>Genomic Encyclopedia of Type Strains, Phase III (KMG-III): the genomes of soil and plant-associated and newly described type strains.</title>
        <authorList>
            <person name="Whitman W."/>
        </authorList>
    </citation>
    <scope>NUCLEOTIDE SEQUENCE [LARGE SCALE GENOMIC DNA]</scope>
    <source>
        <strain evidence="1 2">IMMIB AFH-6</strain>
    </source>
</reference>
<evidence type="ECO:0000313" key="2">
    <source>
        <dbReference type="Proteomes" id="UP000781958"/>
    </source>
</evidence>
<organism evidence="1 2">
    <name type="scientific">Azospirillum rugosum</name>
    <dbReference type="NCBI Taxonomy" id="416170"/>
    <lineage>
        <taxon>Bacteria</taxon>
        <taxon>Pseudomonadati</taxon>
        <taxon>Pseudomonadota</taxon>
        <taxon>Alphaproteobacteria</taxon>
        <taxon>Rhodospirillales</taxon>
        <taxon>Azospirillaceae</taxon>
        <taxon>Azospirillum</taxon>
    </lineage>
</organism>
<dbReference type="Proteomes" id="UP000781958">
    <property type="component" value="Unassembled WGS sequence"/>
</dbReference>
<dbReference type="EMBL" id="JAGINP010000002">
    <property type="protein sequence ID" value="MBP2291039.1"/>
    <property type="molecule type" value="Genomic_DNA"/>
</dbReference>
<gene>
    <name evidence="1" type="ORF">J2851_000781</name>
</gene>
<evidence type="ECO:0000313" key="1">
    <source>
        <dbReference type="EMBL" id="MBP2291039.1"/>
    </source>
</evidence>
<dbReference type="InterPro" id="IPR004195">
    <property type="entry name" value="Head_decoration_D"/>
</dbReference>
<sequence>MPDIIIEGARPGEFLVSEANGYRSREQVMLASGGVYGPGTVLGQITHGTATAAPKAGNAGNGTVGSITVGSGVQPGVYVVTFLEPATNAGAFQVEDPDGENIGTGAVGAAFSGGGLGFTIADGSNDFGAGDQFKITVAAGSLHYKPWNPANTDGSETAIAVLYREVDATAGAKRGLIIARDAEVNANYLAWFTGATANQIAMGVAQLAERRGANGGIIVR</sequence>
<dbReference type="Pfam" id="PF02924">
    <property type="entry name" value="HDPD"/>
    <property type="match status" value="2"/>
</dbReference>
<name>A0ABS4SEP0_9PROT</name>
<evidence type="ECO:0008006" key="3">
    <source>
        <dbReference type="Google" id="ProtNLM"/>
    </source>
</evidence>